<dbReference type="PROSITE" id="PS01054">
    <property type="entry name" value="TRANSALDOLASE_1"/>
    <property type="match status" value="1"/>
</dbReference>
<comment type="caution">
    <text evidence="3">The sequence shown here is derived from an EMBL/GenBank/DDBJ whole genome shotgun (WGS) entry which is preliminary data.</text>
</comment>
<gene>
    <name evidence="3" type="ORF">CC1G_01525</name>
</gene>
<reference evidence="3 4" key="1">
    <citation type="journal article" date="2010" name="Proc. Natl. Acad. Sci. U.S.A.">
        <title>Insights into evolution of multicellular fungi from the assembled chromosomes of the mushroom Coprinopsis cinerea (Coprinus cinereus).</title>
        <authorList>
            <person name="Stajich J.E."/>
            <person name="Wilke S.K."/>
            <person name="Ahren D."/>
            <person name="Au C.H."/>
            <person name="Birren B.W."/>
            <person name="Borodovsky M."/>
            <person name="Burns C."/>
            <person name="Canback B."/>
            <person name="Casselton L.A."/>
            <person name="Cheng C.K."/>
            <person name="Deng J."/>
            <person name="Dietrich F.S."/>
            <person name="Fargo D.C."/>
            <person name="Farman M.L."/>
            <person name="Gathman A.C."/>
            <person name="Goldberg J."/>
            <person name="Guigo R."/>
            <person name="Hoegger P.J."/>
            <person name="Hooker J.B."/>
            <person name="Huggins A."/>
            <person name="James T.Y."/>
            <person name="Kamada T."/>
            <person name="Kilaru S."/>
            <person name="Kodira C."/>
            <person name="Kues U."/>
            <person name="Kupfer D."/>
            <person name="Kwan H.S."/>
            <person name="Lomsadze A."/>
            <person name="Li W."/>
            <person name="Lilly W.W."/>
            <person name="Ma L.J."/>
            <person name="Mackey A.J."/>
            <person name="Manning G."/>
            <person name="Martin F."/>
            <person name="Muraguchi H."/>
            <person name="Natvig D.O."/>
            <person name="Palmerini H."/>
            <person name="Ramesh M.A."/>
            <person name="Rehmeyer C.J."/>
            <person name="Roe B.A."/>
            <person name="Shenoy N."/>
            <person name="Stanke M."/>
            <person name="Ter-Hovhannisyan V."/>
            <person name="Tunlid A."/>
            <person name="Velagapudi R."/>
            <person name="Vision T.J."/>
            <person name="Zeng Q."/>
            <person name="Zolan M.E."/>
            <person name="Pukkila P.J."/>
        </authorList>
    </citation>
    <scope>NUCLEOTIDE SEQUENCE [LARGE SCALE GENOMIC DNA]</scope>
    <source>
        <strain evidence="4">Okayama-7 / 130 / ATCC MYA-4618 / FGSC 9003</strain>
    </source>
</reference>
<dbReference type="GO" id="GO:0005975">
    <property type="term" value="P:carbohydrate metabolic process"/>
    <property type="evidence" value="ECO:0007669"/>
    <property type="project" value="InterPro"/>
</dbReference>
<comment type="catalytic activity">
    <reaction evidence="2">
        <text>D-sedoheptulose 7-phosphate + D-glyceraldehyde 3-phosphate = D-erythrose 4-phosphate + beta-D-fructose 6-phosphate</text>
        <dbReference type="Rhea" id="RHEA:17053"/>
        <dbReference type="ChEBI" id="CHEBI:16897"/>
        <dbReference type="ChEBI" id="CHEBI:57483"/>
        <dbReference type="ChEBI" id="CHEBI:57634"/>
        <dbReference type="ChEBI" id="CHEBI:59776"/>
        <dbReference type="EC" id="2.2.1.2"/>
    </reaction>
</comment>
<organism evidence="3 4">
    <name type="scientific">Coprinopsis cinerea (strain Okayama-7 / 130 / ATCC MYA-4618 / FGSC 9003)</name>
    <name type="common">Inky cap fungus</name>
    <name type="synonym">Hormographiella aspergillata</name>
    <dbReference type="NCBI Taxonomy" id="240176"/>
    <lineage>
        <taxon>Eukaryota</taxon>
        <taxon>Fungi</taxon>
        <taxon>Dikarya</taxon>
        <taxon>Basidiomycota</taxon>
        <taxon>Agaricomycotina</taxon>
        <taxon>Agaricomycetes</taxon>
        <taxon>Agaricomycetidae</taxon>
        <taxon>Agaricales</taxon>
        <taxon>Agaricineae</taxon>
        <taxon>Psathyrellaceae</taxon>
        <taxon>Coprinopsis</taxon>
    </lineage>
</organism>
<dbReference type="PANTHER" id="PTHR10683">
    <property type="entry name" value="TRANSALDOLASE"/>
    <property type="match status" value="1"/>
</dbReference>
<dbReference type="VEuPathDB" id="FungiDB:CC1G_01525"/>
<comment type="function">
    <text evidence="2">Catalyzes the rate-limiting step of the non-oxidative phase in the pentose phosphate pathway. Catalyzes the reversible conversion of sedheptulose-7-phosphate and D-glyceraldehyde 3-phosphate into erythrose-4-phosphate and beta-D-fructose 6-phosphate.</text>
</comment>
<dbReference type="Gene3D" id="3.20.20.70">
    <property type="entry name" value="Aldolase class I"/>
    <property type="match status" value="1"/>
</dbReference>
<evidence type="ECO:0000313" key="4">
    <source>
        <dbReference type="Proteomes" id="UP000001861"/>
    </source>
</evidence>
<dbReference type="InterPro" id="IPR001585">
    <property type="entry name" value="TAL/FSA"/>
</dbReference>
<dbReference type="OrthoDB" id="2015515at2759"/>
<dbReference type="GO" id="GO:0004801">
    <property type="term" value="F:transaldolase activity"/>
    <property type="evidence" value="ECO:0007669"/>
    <property type="project" value="UniProtKB-EC"/>
</dbReference>
<dbReference type="Proteomes" id="UP000001861">
    <property type="component" value="Unassembled WGS sequence"/>
</dbReference>
<dbReference type="InterPro" id="IPR013785">
    <property type="entry name" value="Aldolase_TIM"/>
</dbReference>
<dbReference type="InParanoid" id="A8NHX1"/>
<dbReference type="KEGG" id="cci:CC1G_01525"/>
<protein>
    <recommendedName>
        <fullName evidence="2">Transaldolase</fullName>
        <ecNumber evidence="2">2.2.1.2</ecNumber>
    </recommendedName>
</protein>
<evidence type="ECO:0000313" key="3">
    <source>
        <dbReference type="EMBL" id="EAU87878.1"/>
    </source>
</evidence>
<dbReference type="UniPathway" id="UPA00115">
    <property type="reaction ID" value="UER00414"/>
</dbReference>
<dbReference type="Pfam" id="PF00923">
    <property type="entry name" value="TAL_FSA"/>
    <property type="match status" value="1"/>
</dbReference>
<dbReference type="InterPro" id="IPR018225">
    <property type="entry name" value="Transaldolase_AS"/>
</dbReference>
<dbReference type="OMA" id="WCDARAR"/>
<dbReference type="GeneID" id="6010351"/>
<dbReference type="PROSITE" id="PS00958">
    <property type="entry name" value="TRANSALDOLASE_2"/>
    <property type="match status" value="1"/>
</dbReference>
<evidence type="ECO:0000256" key="2">
    <source>
        <dbReference type="RuleBase" id="RU000501"/>
    </source>
</evidence>
<dbReference type="STRING" id="240176.A8NHX1"/>
<dbReference type="SUPFAM" id="SSF51569">
    <property type="entry name" value="Aldolase"/>
    <property type="match status" value="1"/>
</dbReference>
<keyword evidence="4" id="KW-1185">Reference proteome</keyword>
<evidence type="ECO:0000256" key="1">
    <source>
        <dbReference type="ARBA" id="ARBA00023270"/>
    </source>
</evidence>
<keyword evidence="1" id="KW-0704">Schiff base</keyword>
<dbReference type="PANTHER" id="PTHR10683:SF18">
    <property type="entry name" value="TRANSALDOLASE"/>
    <property type="match status" value="1"/>
</dbReference>
<sequence length="389" mass="42283">MPALLTPSLNNAPDSITTGLDYVRRSGILIASDGAEYNRIAEFDPLDATSNPSLVLAAVSKPEYAHLIDEAVDYSVKKGGDLNEEERTTLALLKLLVLVGVQILSIIPGRVSASVDPRTGYSIPAILSQARTIISLFEENSIPRSRILVKIPGTPEGISAAHTLEHPTDGSEPIYTNITLIFGRAQALACAQAGLSVISPFVGRVKDWWDAQGFSLTERDPHPGMALVSSIQRAYARYGYKGKTEVMAAGFRKPEEVLAMAAGLGRPDEAFEVVPDSMKGWKRGTFLAADLVTIPPELLAGLRSWTFPAKSPTVPKMRSQETEVDEDTEPIYFEARLGSTTSLYESTLKNSKTERIVLDKVSEGLEKFSADAVKLEDIVRDKVLAALRR</sequence>
<dbReference type="RefSeq" id="XP_001833848.1">
    <property type="nucleotide sequence ID" value="XM_001833796.2"/>
</dbReference>
<keyword evidence="2" id="KW-0570">Pentose shunt</keyword>
<dbReference type="AlphaFoldDB" id="A8NHX1"/>
<dbReference type="eggNOG" id="KOG2772">
    <property type="taxonomic scope" value="Eukaryota"/>
</dbReference>
<name>A8NHX1_COPC7</name>
<dbReference type="EMBL" id="AACS02000010">
    <property type="protein sequence ID" value="EAU87878.1"/>
    <property type="molecule type" value="Genomic_DNA"/>
</dbReference>
<accession>A8NHX1</accession>
<dbReference type="GO" id="GO:0009052">
    <property type="term" value="P:pentose-phosphate shunt, non-oxidative branch"/>
    <property type="evidence" value="ECO:0007669"/>
    <property type="project" value="TreeGrafter"/>
</dbReference>
<comment type="pathway">
    <text evidence="2">Carbohydrate degradation; pentose phosphate pathway; D-glyceraldehyde 3-phosphate and beta-D-fructose 6-phosphate from D-ribose 5-phosphate and D-xylulose 5-phosphate (non-oxidative stage): step 2/3.</text>
</comment>
<dbReference type="EC" id="2.2.1.2" evidence="2"/>
<proteinExistence type="predicted"/>
<keyword evidence="2" id="KW-0808">Transferase</keyword>